<dbReference type="GO" id="GO:0000785">
    <property type="term" value="C:chromatin"/>
    <property type="evidence" value="ECO:0007669"/>
    <property type="project" value="UniProtKB-ARBA"/>
</dbReference>
<proteinExistence type="predicted"/>
<dbReference type="GO" id="GO:0003682">
    <property type="term" value="F:chromatin binding"/>
    <property type="evidence" value="ECO:0007669"/>
    <property type="project" value="UniProtKB-ARBA"/>
</dbReference>
<feature type="domain" description="C2H2-type" evidence="9">
    <location>
        <begin position="280"/>
        <end position="307"/>
    </location>
</feature>
<gene>
    <name evidence="11 12 13 14 15" type="primary">LOC117646766</name>
</gene>
<evidence type="ECO:0000313" key="11">
    <source>
        <dbReference type="RefSeq" id="XP_034243830.1"/>
    </source>
</evidence>
<dbReference type="PROSITE" id="PS50157">
    <property type="entry name" value="ZINC_FINGER_C2H2_2"/>
    <property type="match status" value="3"/>
</dbReference>
<dbReference type="RefSeq" id="XP_034243830.1">
    <property type="nucleotide sequence ID" value="XM_034387939.1"/>
</dbReference>
<feature type="compositionally biased region" description="Polar residues" evidence="8">
    <location>
        <begin position="243"/>
        <end position="253"/>
    </location>
</feature>
<dbReference type="RefSeq" id="XP_034243835.1">
    <property type="nucleotide sequence ID" value="XM_034387944.1"/>
</dbReference>
<keyword evidence="6" id="KW-0539">Nucleus</keyword>
<evidence type="ECO:0000313" key="12">
    <source>
        <dbReference type="RefSeq" id="XP_034243831.1"/>
    </source>
</evidence>
<dbReference type="PANTHER" id="PTHR16515">
    <property type="entry name" value="PR DOMAIN ZINC FINGER PROTEIN"/>
    <property type="match status" value="1"/>
</dbReference>
<evidence type="ECO:0000256" key="4">
    <source>
        <dbReference type="ARBA" id="ARBA00022771"/>
    </source>
</evidence>
<evidence type="ECO:0000256" key="6">
    <source>
        <dbReference type="ARBA" id="ARBA00023242"/>
    </source>
</evidence>
<feature type="compositionally biased region" description="Polar residues" evidence="8">
    <location>
        <begin position="221"/>
        <end position="232"/>
    </location>
</feature>
<evidence type="ECO:0000256" key="3">
    <source>
        <dbReference type="ARBA" id="ARBA00022737"/>
    </source>
</evidence>
<dbReference type="SMART" id="SM00355">
    <property type="entry name" value="ZnF_C2H2"/>
    <property type="match status" value="4"/>
</dbReference>
<keyword evidence="5" id="KW-0862">Zinc</keyword>
<dbReference type="OrthoDB" id="654211at2759"/>
<evidence type="ECO:0000313" key="15">
    <source>
        <dbReference type="RefSeq" id="XP_034243835.1"/>
    </source>
</evidence>
<dbReference type="InterPro" id="IPR036236">
    <property type="entry name" value="Znf_C2H2_sf"/>
</dbReference>
<dbReference type="PANTHER" id="PTHR16515:SF66">
    <property type="entry name" value="C2H2-TYPE DOMAIN-CONTAINING PROTEIN"/>
    <property type="match status" value="1"/>
</dbReference>
<name>A0A6P8Z9T9_THRPL</name>
<sequence>MQAETEANKFVSNIPQPASSQSHSDVDSLKNIALISERQHGHRPLEIHQAENSALLPGQETSSQLVLHDMAAQEPQEHLHQIESSEVISSMNTGQGHTEAAASVSDMQNSETIVDIAAPEVRTRIRSQEDDIVVLQSTFTQTYPLPDEPKKVCHSVAVQTQFNNTEFEAQTYSVITGDGSVSYDSDGVRVLRAIGTWTPNYPGNEQFVDQNSEVYMNGSGTVSSPDNSMIQHSVSSSPNSASNCLPTATVNREMSSDHSQHSLQDDQENANKQPTGDKAFVCPVCSKGLARKDKLVIHMRIHTGEKPYVCEVCERAFARRDKLVMHMNKLKHLTPSNIAPLGKRHHHSGAGMTGLPEKRLDMKLESQEMGSPSSSVDIQPATLVQVVHEQPTMTWNCELCGRICISREEWTAHARSHLDGDTGFATTSISSSLSVLTPLSSYQYAAAPPERQMCVVCRQDFPNKTELIMHLRSHFVGKPELLANHVASLTDSTGVCS</sequence>
<evidence type="ECO:0000256" key="5">
    <source>
        <dbReference type="ARBA" id="ARBA00022833"/>
    </source>
</evidence>
<dbReference type="RefSeq" id="XP_034243832.1">
    <property type="nucleotide sequence ID" value="XM_034387941.1"/>
</dbReference>
<evidence type="ECO:0000313" key="14">
    <source>
        <dbReference type="RefSeq" id="XP_034243833.1"/>
    </source>
</evidence>
<dbReference type="GeneID" id="117646766"/>
<comment type="subcellular location">
    <subcellularLocation>
        <location evidence="1">Nucleus</location>
    </subcellularLocation>
</comment>
<dbReference type="FunFam" id="3.30.160.60:FF:000690">
    <property type="entry name" value="Zinc finger protein 354C"/>
    <property type="match status" value="1"/>
</dbReference>
<evidence type="ECO:0000313" key="13">
    <source>
        <dbReference type="RefSeq" id="XP_034243832.1"/>
    </source>
</evidence>
<evidence type="ECO:0000313" key="10">
    <source>
        <dbReference type="Proteomes" id="UP000515158"/>
    </source>
</evidence>
<evidence type="ECO:0000256" key="8">
    <source>
        <dbReference type="SAM" id="MobiDB-lite"/>
    </source>
</evidence>
<evidence type="ECO:0000256" key="1">
    <source>
        <dbReference type="ARBA" id="ARBA00004123"/>
    </source>
</evidence>
<reference evidence="11 12" key="1">
    <citation type="submission" date="2025-04" db="UniProtKB">
        <authorList>
            <consortium name="RefSeq"/>
        </authorList>
    </citation>
    <scope>IDENTIFICATION</scope>
    <source>
        <tissue evidence="11 12">Total insect</tissue>
    </source>
</reference>
<feature type="compositionally biased region" description="Basic and acidic residues" evidence="8">
    <location>
        <begin position="254"/>
        <end position="264"/>
    </location>
</feature>
<keyword evidence="10" id="KW-1185">Reference proteome</keyword>
<accession>A0A6P8Z9T9</accession>
<evidence type="ECO:0000256" key="7">
    <source>
        <dbReference type="PROSITE-ProRule" id="PRU00042"/>
    </source>
</evidence>
<evidence type="ECO:0000256" key="2">
    <source>
        <dbReference type="ARBA" id="ARBA00022723"/>
    </source>
</evidence>
<dbReference type="KEGG" id="tpal:117646766"/>
<organism evidence="13">
    <name type="scientific">Thrips palmi</name>
    <name type="common">Melon thrips</name>
    <dbReference type="NCBI Taxonomy" id="161013"/>
    <lineage>
        <taxon>Eukaryota</taxon>
        <taxon>Metazoa</taxon>
        <taxon>Ecdysozoa</taxon>
        <taxon>Arthropoda</taxon>
        <taxon>Hexapoda</taxon>
        <taxon>Insecta</taxon>
        <taxon>Pterygota</taxon>
        <taxon>Neoptera</taxon>
        <taxon>Paraneoptera</taxon>
        <taxon>Thysanoptera</taxon>
        <taxon>Terebrantia</taxon>
        <taxon>Thripoidea</taxon>
        <taxon>Thripidae</taxon>
        <taxon>Thrips</taxon>
    </lineage>
</organism>
<dbReference type="PROSITE" id="PS00028">
    <property type="entry name" value="ZINC_FINGER_C2H2_1"/>
    <property type="match status" value="4"/>
</dbReference>
<dbReference type="Proteomes" id="UP000515158">
    <property type="component" value="Unplaced"/>
</dbReference>
<dbReference type="InterPro" id="IPR013087">
    <property type="entry name" value="Znf_C2H2_type"/>
</dbReference>
<dbReference type="GO" id="GO:0005634">
    <property type="term" value="C:nucleus"/>
    <property type="evidence" value="ECO:0007669"/>
    <property type="project" value="UniProtKB-SubCell"/>
</dbReference>
<dbReference type="SUPFAM" id="SSF57667">
    <property type="entry name" value="beta-beta-alpha zinc fingers"/>
    <property type="match status" value="2"/>
</dbReference>
<feature type="region of interest" description="Disordered" evidence="8">
    <location>
        <begin position="221"/>
        <end position="275"/>
    </location>
</feature>
<keyword evidence="4 7" id="KW-0863">Zinc-finger</keyword>
<evidence type="ECO:0000259" key="9">
    <source>
        <dbReference type="PROSITE" id="PS50157"/>
    </source>
</evidence>
<keyword evidence="3" id="KW-0677">Repeat</keyword>
<feature type="region of interest" description="Disordered" evidence="8">
    <location>
        <begin position="1"/>
        <end position="25"/>
    </location>
</feature>
<feature type="domain" description="C2H2-type" evidence="9">
    <location>
        <begin position="308"/>
        <end position="332"/>
    </location>
</feature>
<dbReference type="RefSeq" id="XP_034243833.1">
    <property type="nucleotide sequence ID" value="XM_034387942.1"/>
</dbReference>
<protein>
    <submittedName>
        <fullName evidence="11 12">Zinc finger protein 594-like</fullName>
    </submittedName>
</protein>
<dbReference type="Gene3D" id="3.30.160.60">
    <property type="entry name" value="Classic Zinc Finger"/>
    <property type="match status" value="3"/>
</dbReference>
<feature type="domain" description="C2H2-type" evidence="9">
    <location>
        <begin position="452"/>
        <end position="479"/>
    </location>
</feature>
<feature type="compositionally biased region" description="Low complexity" evidence="8">
    <location>
        <begin position="233"/>
        <end position="242"/>
    </location>
</feature>
<keyword evidence="2" id="KW-0479">Metal-binding</keyword>
<dbReference type="RefSeq" id="XP_034243831.1">
    <property type="nucleotide sequence ID" value="XM_034387940.1"/>
</dbReference>
<dbReference type="Pfam" id="PF00096">
    <property type="entry name" value="zf-C2H2"/>
    <property type="match status" value="2"/>
</dbReference>
<dbReference type="AlphaFoldDB" id="A0A6P8Z9T9"/>
<dbReference type="FunFam" id="3.30.160.60:FF:000765">
    <property type="entry name" value="Zinc finger 45-like"/>
    <property type="match status" value="1"/>
</dbReference>
<dbReference type="GO" id="GO:0008270">
    <property type="term" value="F:zinc ion binding"/>
    <property type="evidence" value="ECO:0007669"/>
    <property type="project" value="UniProtKB-KW"/>
</dbReference>
<dbReference type="GO" id="GO:0040029">
    <property type="term" value="P:epigenetic regulation of gene expression"/>
    <property type="evidence" value="ECO:0007669"/>
    <property type="project" value="UniProtKB-ARBA"/>
</dbReference>
<dbReference type="InterPro" id="IPR050331">
    <property type="entry name" value="Zinc_finger"/>
</dbReference>
<feature type="compositionally biased region" description="Polar residues" evidence="8">
    <location>
        <begin position="10"/>
        <end position="23"/>
    </location>
</feature>